<protein>
    <submittedName>
        <fullName evidence="2">Uncharacterized protein</fullName>
    </submittedName>
</protein>
<evidence type="ECO:0000313" key="3">
    <source>
        <dbReference type="Proteomes" id="UP001152803"/>
    </source>
</evidence>
<proteinExistence type="predicted"/>
<accession>A0A9Q1HY58</accession>
<keyword evidence="3" id="KW-1185">Reference proteome</keyword>
<dbReference type="Proteomes" id="UP001152803">
    <property type="component" value="Unassembled WGS sequence"/>
</dbReference>
<dbReference type="AlphaFoldDB" id="A0A9Q1HY58"/>
<sequence>MQSDPEQRRSCTTPADEGLSHQSLGKYKQTSDCRIISGLAIYLFSRTEDASDGRTPCDSQTSYSAGGCSSPHKHSYKSPGQICPPKDCSTCPI</sequence>
<evidence type="ECO:0000313" key="2">
    <source>
        <dbReference type="EMBL" id="KAJ8272021.1"/>
    </source>
</evidence>
<name>A0A9Q1HY58_CONCO</name>
<organism evidence="2 3">
    <name type="scientific">Conger conger</name>
    <name type="common">Conger eel</name>
    <name type="synonym">Muraena conger</name>
    <dbReference type="NCBI Taxonomy" id="82655"/>
    <lineage>
        <taxon>Eukaryota</taxon>
        <taxon>Metazoa</taxon>
        <taxon>Chordata</taxon>
        <taxon>Craniata</taxon>
        <taxon>Vertebrata</taxon>
        <taxon>Euteleostomi</taxon>
        <taxon>Actinopterygii</taxon>
        <taxon>Neopterygii</taxon>
        <taxon>Teleostei</taxon>
        <taxon>Anguilliformes</taxon>
        <taxon>Congridae</taxon>
        <taxon>Conger</taxon>
    </lineage>
</organism>
<feature type="region of interest" description="Disordered" evidence="1">
    <location>
        <begin position="49"/>
        <end position="93"/>
    </location>
</feature>
<evidence type="ECO:0000256" key="1">
    <source>
        <dbReference type="SAM" id="MobiDB-lite"/>
    </source>
</evidence>
<feature type="region of interest" description="Disordered" evidence="1">
    <location>
        <begin position="1"/>
        <end position="23"/>
    </location>
</feature>
<dbReference type="EMBL" id="JAFJMO010000007">
    <property type="protein sequence ID" value="KAJ8272021.1"/>
    <property type="molecule type" value="Genomic_DNA"/>
</dbReference>
<gene>
    <name evidence="2" type="ORF">COCON_G00108800</name>
</gene>
<comment type="caution">
    <text evidence="2">The sequence shown here is derived from an EMBL/GenBank/DDBJ whole genome shotgun (WGS) entry which is preliminary data.</text>
</comment>
<reference evidence="2" key="1">
    <citation type="journal article" date="2023" name="Science">
        <title>Genome structures resolve the early diversification of teleost fishes.</title>
        <authorList>
            <person name="Parey E."/>
            <person name="Louis A."/>
            <person name="Montfort J."/>
            <person name="Bouchez O."/>
            <person name="Roques C."/>
            <person name="Iampietro C."/>
            <person name="Lluch J."/>
            <person name="Castinel A."/>
            <person name="Donnadieu C."/>
            <person name="Desvignes T."/>
            <person name="Floi Bucao C."/>
            <person name="Jouanno E."/>
            <person name="Wen M."/>
            <person name="Mejri S."/>
            <person name="Dirks R."/>
            <person name="Jansen H."/>
            <person name="Henkel C."/>
            <person name="Chen W.J."/>
            <person name="Zahm M."/>
            <person name="Cabau C."/>
            <person name="Klopp C."/>
            <person name="Thompson A.W."/>
            <person name="Robinson-Rechavi M."/>
            <person name="Braasch I."/>
            <person name="Lecointre G."/>
            <person name="Bobe J."/>
            <person name="Postlethwait J.H."/>
            <person name="Berthelot C."/>
            <person name="Roest Crollius H."/>
            <person name="Guiguen Y."/>
        </authorList>
    </citation>
    <scope>NUCLEOTIDE SEQUENCE</scope>
    <source>
        <strain evidence="2">Concon-B</strain>
    </source>
</reference>